<evidence type="ECO:0000313" key="6">
    <source>
        <dbReference type="Proteomes" id="UP001156670"/>
    </source>
</evidence>
<dbReference type="InterPro" id="IPR009057">
    <property type="entry name" value="Homeodomain-like_sf"/>
</dbReference>
<dbReference type="EMBL" id="BSOB01000020">
    <property type="protein sequence ID" value="GLQ93610.1"/>
    <property type="molecule type" value="Genomic_DNA"/>
</dbReference>
<reference evidence="6" key="1">
    <citation type="journal article" date="2019" name="Int. J. Syst. Evol. Microbiol.">
        <title>The Global Catalogue of Microorganisms (GCM) 10K type strain sequencing project: providing services to taxonomists for standard genome sequencing and annotation.</title>
        <authorList>
            <consortium name="The Broad Institute Genomics Platform"/>
            <consortium name="The Broad Institute Genome Sequencing Center for Infectious Disease"/>
            <person name="Wu L."/>
            <person name="Ma J."/>
        </authorList>
    </citation>
    <scope>NUCLEOTIDE SEQUENCE [LARGE SCALE GENOMIC DNA]</scope>
    <source>
        <strain evidence="6">NBRC 111980</strain>
    </source>
</reference>
<protein>
    <submittedName>
        <fullName evidence="5">TetR family transcriptional regulator</fullName>
    </submittedName>
</protein>
<dbReference type="SUPFAM" id="SSF46689">
    <property type="entry name" value="Homeodomain-like"/>
    <property type="match status" value="1"/>
</dbReference>
<evidence type="ECO:0000256" key="2">
    <source>
        <dbReference type="PROSITE-ProRule" id="PRU00335"/>
    </source>
</evidence>
<evidence type="ECO:0000259" key="4">
    <source>
        <dbReference type="PROSITE" id="PS50977"/>
    </source>
</evidence>
<proteinExistence type="predicted"/>
<dbReference type="PROSITE" id="PS50977">
    <property type="entry name" value="HTH_TETR_2"/>
    <property type="match status" value="1"/>
</dbReference>
<dbReference type="Gene3D" id="1.10.357.10">
    <property type="entry name" value="Tetracycline Repressor, domain 2"/>
    <property type="match status" value="1"/>
</dbReference>
<evidence type="ECO:0000313" key="5">
    <source>
        <dbReference type="EMBL" id="GLQ93610.1"/>
    </source>
</evidence>
<organism evidence="5 6">
    <name type="scientific">Dyella acidisoli</name>
    <dbReference type="NCBI Taxonomy" id="1867834"/>
    <lineage>
        <taxon>Bacteria</taxon>
        <taxon>Pseudomonadati</taxon>
        <taxon>Pseudomonadota</taxon>
        <taxon>Gammaproteobacteria</taxon>
        <taxon>Lysobacterales</taxon>
        <taxon>Rhodanobacteraceae</taxon>
        <taxon>Dyella</taxon>
    </lineage>
</organism>
<accession>A0ABQ5XPD8</accession>
<name>A0ABQ5XPD8_9GAMM</name>
<feature type="region of interest" description="Disordered" evidence="3">
    <location>
        <begin position="199"/>
        <end position="221"/>
    </location>
</feature>
<feature type="domain" description="HTH tetR-type" evidence="4">
    <location>
        <begin position="22"/>
        <end position="82"/>
    </location>
</feature>
<dbReference type="Pfam" id="PF00440">
    <property type="entry name" value="TetR_N"/>
    <property type="match status" value="1"/>
</dbReference>
<gene>
    <name evidence="5" type="ORF">GCM10007901_25610</name>
</gene>
<evidence type="ECO:0000256" key="1">
    <source>
        <dbReference type="ARBA" id="ARBA00023125"/>
    </source>
</evidence>
<dbReference type="InterPro" id="IPR001647">
    <property type="entry name" value="HTH_TetR"/>
</dbReference>
<feature type="compositionally biased region" description="Polar residues" evidence="3">
    <location>
        <begin position="212"/>
        <end position="221"/>
    </location>
</feature>
<feature type="DNA-binding region" description="H-T-H motif" evidence="2">
    <location>
        <begin position="45"/>
        <end position="64"/>
    </location>
</feature>
<dbReference type="InterPro" id="IPR041479">
    <property type="entry name" value="TetR_CgmR_C"/>
</dbReference>
<keyword evidence="1 2" id="KW-0238">DNA-binding</keyword>
<comment type="caution">
    <text evidence="5">The sequence shown here is derived from an EMBL/GenBank/DDBJ whole genome shotgun (WGS) entry which is preliminary data.</text>
</comment>
<evidence type="ECO:0000256" key="3">
    <source>
        <dbReference type="SAM" id="MobiDB-lite"/>
    </source>
</evidence>
<dbReference type="Pfam" id="PF17937">
    <property type="entry name" value="TetR_C_28"/>
    <property type="match status" value="1"/>
</dbReference>
<sequence>MPDTRFTQRHIALSMDNSTRSERTRQAVIQAALTIIGRDGPGRLTFDAIARESGLSKGGVMHQFPAKIDVLKALLEHQIQYFDDASPAPAGKAGGVQHKTALADQIAKIREVSQQPYSIAHAIVAALVEDPELLALSREMSTRRVESIKAEAADKDLALLRWVAAQGLLLSAMFGLSPFSEAERERLFRRLMDEEKWKALGDAKKPRRAASSGGQSKSRKR</sequence>
<dbReference type="Proteomes" id="UP001156670">
    <property type="component" value="Unassembled WGS sequence"/>
</dbReference>
<keyword evidence="6" id="KW-1185">Reference proteome</keyword>